<dbReference type="Gene3D" id="1.20.1280.50">
    <property type="match status" value="1"/>
</dbReference>
<evidence type="ECO:0000313" key="2">
    <source>
        <dbReference type="EMBL" id="KAJ7724838.1"/>
    </source>
</evidence>
<organism evidence="2 3">
    <name type="scientific">Mycena metata</name>
    <dbReference type="NCBI Taxonomy" id="1033252"/>
    <lineage>
        <taxon>Eukaryota</taxon>
        <taxon>Fungi</taxon>
        <taxon>Dikarya</taxon>
        <taxon>Basidiomycota</taxon>
        <taxon>Agaricomycotina</taxon>
        <taxon>Agaricomycetes</taxon>
        <taxon>Agaricomycetidae</taxon>
        <taxon>Agaricales</taxon>
        <taxon>Marasmiineae</taxon>
        <taxon>Mycenaceae</taxon>
        <taxon>Mycena</taxon>
    </lineage>
</organism>
<dbReference type="EMBL" id="JARKIB010000198">
    <property type="protein sequence ID" value="KAJ7724838.1"/>
    <property type="molecule type" value="Genomic_DNA"/>
</dbReference>
<feature type="domain" description="F-box" evidence="1">
    <location>
        <begin position="57"/>
        <end position="97"/>
    </location>
</feature>
<dbReference type="Pfam" id="PF00646">
    <property type="entry name" value="F-box"/>
    <property type="match status" value="1"/>
</dbReference>
<dbReference type="InterPro" id="IPR001810">
    <property type="entry name" value="F-box_dom"/>
</dbReference>
<dbReference type="SMART" id="SM00256">
    <property type="entry name" value="FBOX"/>
    <property type="match status" value="1"/>
</dbReference>
<reference evidence="2" key="1">
    <citation type="submission" date="2023-03" db="EMBL/GenBank/DDBJ databases">
        <title>Massive genome expansion in bonnet fungi (Mycena s.s.) driven by repeated elements and novel gene families across ecological guilds.</title>
        <authorList>
            <consortium name="Lawrence Berkeley National Laboratory"/>
            <person name="Harder C.B."/>
            <person name="Miyauchi S."/>
            <person name="Viragh M."/>
            <person name="Kuo A."/>
            <person name="Thoen E."/>
            <person name="Andreopoulos B."/>
            <person name="Lu D."/>
            <person name="Skrede I."/>
            <person name="Drula E."/>
            <person name="Henrissat B."/>
            <person name="Morin E."/>
            <person name="Kohler A."/>
            <person name="Barry K."/>
            <person name="LaButti K."/>
            <person name="Morin E."/>
            <person name="Salamov A."/>
            <person name="Lipzen A."/>
            <person name="Mereny Z."/>
            <person name="Hegedus B."/>
            <person name="Baldrian P."/>
            <person name="Stursova M."/>
            <person name="Weitz H."/>
            <person name="Taylor A."/>
            <person name="Grigoriev I.V."/>
            <person name="Nagy L.G."/>
            <person name="Martin F."/>
            <person name="Kauserud H."/>
        </authorList>
    </citation>
    <scope>NUCLEOTIDE SEQUENCE</scope>
    <source>
        <strain evidence="2">CBHHK182m</strain>
    </source>
</reference>
<dbReference type="InterPro" id="IPR036047">
    <property type="entry name" value="F-box-like_dom_sf"/>
</dbReference>
<evidence type="ECO:0000259" key="1">
    <source>
        <dbReference type="SMART" id="SM00256"/>
    </source>
</evidence>
<proteinExistence type="predicted"/>
<name>A0AAD7MMT3_9AGAR</name>
<dbReference type="Proteomes" id="UP001215598">
    <property type="component" value="Unassembled WGS sequence"/>
</dbReference>
<gene>
    <name evidence="2" type="ORF">B0H16DRAFT_286822</name>
</gene>
<dbReference type="SUPFAM" id="SSF81383">
    <property type="entry name" value="F-box domain"/>
    <property type="match status" value="1"/>
</dbReference>
<dbReference type="AlphaFoldDB" id="A0AAD7MMT3"/>
<comment type="caution">
    <text evidence="2">The sequence shown here is derived from an EMBL/GenBank/DDBJ whole genome shotgun (WGS) entry which is preliminary data.</text>
</comment>
<sequence length="249" mass="27722">MFLQRLYEAFVAVSTRLVPSSSITPQVDSSPPTRLGPNVTVTSLAQARSRCRVFSDLSLDLLLEVMTWCGPHDLLVVQGVCRTFRLLLLTNRYIWRLARANLELGFPLPIAAPSEEWFVRYALGGGPCTVCRRPTQELPYSYSLGIRLCSASCSYYLLRACSGDVDGCIAEDGIILWRRPDDVDEVDTLMYQATPYLEGTTNSPMYRPSAIHDGLAEFNAAIESGDTQRLELVRSLPLVPSPNRCPHFS</sequence>
<evidence type="ECO:0000313" key="3">
    <source>
        <dbReference type="Proteomes" id="UP001215598"/>
    </source>
</evidence>
<keyword evidence="3" id="KW-1185">Reference proteome</keyword>
<accession>A0AAD7MMT3</accession>
<protein>
    <recommendedName>
        <fullName evidence="1">F-box domain-containing protein</fullName>
    </recommendedName>
</protein>